<dbReference type="CDD" id="cd12914">
    <property type="entry name" value="PDC1_DGC_like"/>
    <property type="match status" value="1"/>
</dbReference>
<dbReference type="STRING" id="37625.SAMN05660420_02199"/>
<dbReference type="SMART" id="SM00304">
    <property type="entry name" value="HAMP"/>
    <property type="match status" value="1"/>
</dbReference>
<dbReference type="SUPFAM" id="SSF158472">
    <property type="entry name" value="HAMP domain-like"/>
    <property type="match status" value="1"/>
</dbReference>
<dbReference type="Pfam" id="PF00672">
    <property type="entry name" value="HAMP"/>
    <property type="match status" value="1"/>
</dbReference>
<evidence type="ECO:0000256" key="6">
    <source>
        <dbReference type="ARBA" id="ARBA00022679"/>
    </source>
</evidence>
<organism evidence="13 14">
    <name type="scientific">Desulfuromusa kysingii</name>
    <dbReference type="NCBI Taxonomy" id="37625"/>
    <lineage>
        <taxon>Bacteria</taxon>
        <taxon>Pseudomonadati</taxon>
        <taxon>Thermodesulfobacteriota</taxon>
        <taxon>Desulfuromonadia</taxon>
        <taxon>Desulfuromonadales</taxon>
        <taxon>Geopsychrobacteraceae</taxon>
        <taxon>Desulfuromusa</taxon>
    </lineage>
</organism>
<dbReference type="CDD" id="cd06225">
    <property type="entry name" value="HAMP"/>
    <property type="match status" value="1"/>
</dbReference>
<dbReference type="Gene3D" id="3.30.450.20">
    <property type="entry name" value="PAS domain"/>
    <property type="match status" value="1"/>
</dbReference>
<evidence type="ECO:0000256" key="1">
    <source>
        <dbReference type="ARBA" id="ARBA00000085"/>
    </source>
</evidence>
<keyword evidence="4" id="KW-1003">Cell membrane</keyword>
<evidence type="ECO:0000256" key="2">
    <source>
        <dbReference type="ARBA" id="ARBA00004651"/>
    </source>
</evidence>
<dbReference type="Gene3D" id="6.10.340.10">
    <property type="match status" value="1"/>
</dbReference>
<protein>
    <recommendedName>
        <fullName evidence="3">histidine kinase</fullName>
        <ecNumber evidence="3">2.7.13.3</ecNumber>
    </recommendedName>
</protein>
<keyword evidence="14" id="KW-1185">Reference proteome</keyword>
<evidence type="ECO:0000259" key="12">
    <source>
        <dbReference type="PROSITE" id="PS50885"/>
    </source>
</evidence>
<dbReference type="InterPro" id="IPR003660">
    <property type="entry name" value="HAMP_dom"/>
</dbReference>
<dbReference type="EMBL" id="FNQN01000006">
    <property type="protein sequence ID" value="SEA47272.1"/>
    <property type="molecule type" value="Genomic_DNA"/>
</dbReference>
<comment type="subcellular location">
    <subcellularLocation>
        <location evidence="2">Cell membrane</location>
        <topology evidence="2">Multi-pass membrane protein</topology>
    </subcellularLocation>
</comment>
<keyword evidence="5" id="KW-0597">Phosphoprotein</keyword>
<dbReference type="GO" id="GO:0000155">
    <property type="term" value="F:phosphorelay sensor kinase activity"/>
    <property type="evidence" value="ECO:0007669"/>
    <property type="project" value="TreeGrafter"/>
</dbReference>
<evidence type="ECO:0000256" key="10">
    <source>
        <dbReference type="ARBA" id="ARBA00023136"/>
    </source>
</evidence>
<keyword evidence="7 11" id="KW-0812">Transmembrane</keyword>
<evidence type="ECO:0000256" key="7">
    <source>
        <dbReference type="ARBA" id="ARBA00022692"/>
    </source>
</evidence>
<comment type="catalytic activity">
    <reaction evidence="1">
        <text>ATP + protein L-histidine = ADP + protein N-phospho-L-histidine.</text>
        <dbReference type="EC" id="2.7.13.3"/>
    </reaction>
</comment>
<gene>
    <name evidence="13" type="ORF">SAMN05660420_02199</name>
</gene>
<dbReference type="PANTHER" id="PTHR45528">
    <property type="entry name" value="SENSOR HISTIDINE KINASE CPXA"/>
    <property type="match status" value="1"/>
</dbReference>
<dbReference type="InterPro" id="IPR033479">
    <property type="entry name" value="dCache_1"/>
</dbReference>
<dbReference type="Proteomes" id="UP000199409">
    <property type="component" value="Unassembled WGS sequence"/>
</dbReference>
<evidence type="ECO:0000256" key="8">
    <source>
        <dbReference type="ARBA" id="ARBA00022777"/>
    </source>
</evidence>
<reference evidence="13 14" key="1">
    <citation type="submission" date="2016-10" db="EMBL/GenBank/DDBJ databases">
        <authorList>
            <person name="de Groot N.N."/>
        </authorList>
    </citation>
    <scope>NUCLEOTIDE SEQUENCE [LARGE SCALE GENOMIC DNA]</scope>
    <source>
        <strain evidence="13 14">DSM 7343</strain>
    </source>
</reference>
<dbReference type="EC" id="2.7.13.3" evidence="3"/>
<evidence type="ECO:0000256" key="11">
    <source>
        <dbReference type="SAM" id="Phobius"/>
    </source>
</evidence>
<evidence type="ECO:0000256" key="5">
    <source>
        <dbReference type="ARBA" id="ARBA00022553"/>
    </source>
</evidence>
<evidence type="ECO:0000256" key="3">
    <source>
        <dbReference type="ARBA" id="ARBA00012438"/>
    </source>
</evidence>
<dbReference type="RefSeq" id="WP_092348209.1">
    <property type="nucleotide sequence ID" value="NZ_FNQN01000006.1"/>
</dbReference>
<dbReference type="Pfam" id="PF02743">
    <property type="entry name" value="dCache_1"/>
    <property type="match status" value="1"/>
</dbReference>
<dbReference type="CDD" id="cd12912">
    <property type="entry name" value="PDC2_MCP_like"/>
    <property type="match status" value="1"/>
</dbReference>
<evidence type="ECO:0000313" key="13">
    <source>
        <dbReference type="EMBL" id="SEA47272.1"/>
    </source>
</evidence>
<dbReference type="AlphaFoldDB" id="A0A1H4BHL4"/>
<keyword evidence="6" id="KW-0808">Transferase</keyword>
<keyword evidence="10 11" id="KW-0472">Membrane</keyword>
<dbReference type="OrthoDB" id="5759972at2"/>
<evidence type="ECO:0000313" key="14">
    <source>
        <dbReference type="Proteomes" id="UP000199409"/>
    </source>
</evidence>
<feature type="transmembrane region" description="Helical" evidence="11">
    <location>
        <begin position="279"/>
        <end position="297"/>
    </location>
</feature>
<name>A0A1H4BHL4_9BACT</name>
<dbReference type="InterPro" id="IPR050398">
    <property type="entry name" value="HssS/ArlS-like"/>
</dbReference>
<keyword evidence="8" id="KW-0418">Kinase</keyword>
<dbReference type="PANTHER" id="PTHR45528:SF10">
    <property type="entry name" value="METHYL-ACCEPTING CHEMOTAXIS PROTEIN"/>
    <property type="match status" value="1"/>
</dbReference>
<dbReference type="GO" id="GO:0005886">
    <property type="term" value="C:plasma membrane"/>
    <property type="evidence" value="ECO:0007669"/>
    <property type="project" value="UniProtKB-SubCell"/>
</dbReference>
<evidence type="ECO:0000256" key="9">
    <source>
        <dbReference type="ARBA" id="ARBA00022989"/>
    </source>
</evidence>
<proteinExistence type="predicted"/>
<evidence type="ECO:0000256" key="4">
    <source>
        <dbReference type="ARBA" id="ARBA00022475"/>
    </source>
</evidence>
<accession>A0A1H4BHL4</accession>
<feature type="transmembrane region" description="Helical" evidence="11">
    <location>
        <begin position="12"/>
        <end position="31"/>
    </location>
</feature>
<feature type="domain" description="HAMP" evidence="12">
    <location>
        <begin position="299"/>
        <end position="352"/>
    </location>
</feature>
<keyword evidence="9 11" id="KW-1133">Transmembrane helix</keyword>
<sequence>MAKQVKIGISQKLLLTLLVVALIPFVSIWFISYQSNSRLTEEKVNQELTAINNILTTHVDDWVDLNQRMLKQNASLAEMKSMHSRLQNPILESISRYYDWAYLVFTVDPKGNNIGRSDGKKTTYYGDRTYFKQVVDGDLFGEQLLIGKTSGKPAMVLATGIYESTGDLKGVLAQAMTLTDLSAKIVNNRIGKTGFTFLVDQKGEVIAHPDPELTRSRVDLSSHQALKALAQGQHTSMYVDDSGKKIVAVAKKTTQGWTMVTQQDYAEAYRLIKVENQKALYLLIATFVIVCLIAVLLSRKLTAPIRDLTEIADKYSQGQLDLKISGLNRGDEIGQLSQAIDRLGTSIRIAMNRLQKKKS</sequence>
<dbReference type="PROSITE" id="PS50885">
    <property type="entry name" value="HAMP"/>
    <property type="match status" value="1"/>
</dbReference>